<dbReference type="InterPro" id="IPR050685">
    <property type="entry name" value="LDLR"/>
</dbReference>
<dbReference type="InterPro" id="IPR013320">
    <property type="entry name" value="ConA-like_dom_sf"/>
</dbReference>
<evidence type="ECO:0000256" key="1">
    <source>
        <dbReference type="ARBA" id="ARBA00004167"/>
    </source>
</evidence>
<evidence type="ECO:0000256" key="4">
    <source>
        <dbReference type="ARBA" id="ARBA00022737"/>
    </source>
</evidence>
<feature type="disulfide bond" evidence="9">
    <location>
        <begin position="446"/>
        <end position="461"/>
    </location>
</feature>
<accession>L5M385</accession>
<dbReference type="CDD" id="cd06263">
    <property type="entry name" value="MAM"/>
    <property type="match status" value="1"/>
</dbReference>
<evidence type="ECO:0000256" key="5">
    <source>
        <dbReference type="ARBA" id="ARBA00022989"/>
    </source>
</evidence>
<protein>
    <recommendedName>
        <fullName evidence="11">MAM domain-containing protein</fullName>
    </recommendedName>
</protein>
<sequence>MAGSVPGVFVGLVHLGEKEDSGAGGREMSLTQVPLLRMPAGYCPHGYQECQNGQCYKPEQSCNFVDDCGDSTDENECGSSCTFEQGWCGWQNSLAENFDWVLGVGSHQSLRPPKDHTLGNENGHFLYLEATPVGLRGEEAHLKSGVWQESSAACTMSFWYFISAKATGSIQILIKNAPVPVASVHSPPPPPITASMSNSKANTGQINETEKGLSKVWQESKQTSGDQWKKAVILLGKLRNFEVMFQGIRTRDLGGGAAIDDIEFKNCTTVGETAEICPEATDFLCHNKKCIASHLICDYKPDCSDRSDEAHCGSGQHFVYVNSSGPKEGYIARITTSQYFPASLGMCTVRFWFYMIDPSSMGVLKVQKEDRDLCPVTTQPPPCEADQFSCVYTLQCVPLSGKCNGQEDCIDGSDEIDCSLNPPPQLCGNREFQCSTHECIPSLLLCDGVPDCHFNEDESSCSNVSCSEGALLCTSSNSCIPVHERCDGFANCMDFQLDESSCSDIWTLLGIGSAFLVTHIIVATLCFLANRKAPVR</sequence>
<keyword evidence="5 10" id="KW-1133">Transmembrane helix</keyword>
<dbReference type="SUPFAM" id="SSF49899">
    <property type="entry name" value="Concanavalin A-like lectins/glucanases"/>
    <property type="match status" value="2"/>
</dbReference>
<dbReference type="InterPro" id="IPR002172">
    <property type="entry name" value="LDrepeatLR_classA_rpt"/>
</dbReference>
<dbReference type="Proteomes" id="UP000010556">
    <property type="component" value="Unassembled WGS sequence"/>
</dbReference>
<evidence type="ECO:0000256" key="9">
    <source>
        <dbReference type="PROSITE-ProRule" id="PRU00124"/>
    </source>
</evidence>
<feature type="disulfide bond" evidence="9">
    <location>
        <begin position="403"/>
        <end position="418"/>
    </location>
</feature>
<evidence type="ECO:0000259" key="11">
    <source>
        <dbReference type="PROSITE" id="PS50060"/>
    </source>
</evidence>
<keyword evidence="8" id="KW-0325">Glycoprotein</keyword>
<keyword evidence="7 9" id="KW-1015">Disulfide bond</keyword>
<feature type="disulfide bond" evidence="9">
    <location>
        <begin position="50"/>
        <end position="68"/>
    </location>
</feature>
<dbReference type="Pfam" id="PF00057">
    <property type="entry name" value="Ldl_recept_a"/>
    <property type="match status" value="3"/>
</dbReference>
<dbReference type="FunFam" id="4.10.400.10:FF:000067">
    <property type="entry name" value="Serine peptidase inhibitor, Kunitz type 1"/>
    <property type="match status" value="1"/>
</dbReference>
<dbReference type="PROSITE" id="PS50060">
    <property type="entry name" value="MAM_2"/>
    <property type="match status" value="1"/>
</dbReference>
<dbReference type="SUPFAM" id="SSF57424">
    <property type="entry name" value="LDL receptor-like module"/>
    <property type="match status" value="5"/>
</dbReference>
<dbReference type="Gene3D" id="2.60.120.200">
    <property type="match status" value="1"/>
</dbReference>
<dbReference type="PROSITE" id="PS01209">
    <property type="entry name" value="LDLRA_1"/>
    <property type="match status" value="2"/>
</dbReference>
<dbReference type="Gene3D" id="4.10.400.10">
    <property type="entry name" value="Low-density Lipoprotein Receptor"/>
    <property type="match status" value="5"/>
</dbReference>
<evidence type="ECO:0000256" key="2">
    <source>
        <dbReference type="ARBA" id="ARBA00004308"/>
    </source>
</evidence>
<keyword evidence="6 10" id="KW-0472">Membrane</keyword>
<dbReference type="FunFam" id="4.10.400.10:FF:000182">
    <property type="entry name" value="MAM and LDL-receptor class A domain-containing protein 1"/>
    <property type="match status" value="1"/>
</dbReference>
<comment type="caution">
    <text evidence="9">Lacks conserved residue(s) required for the propagation of feature annotation.</text>
</comment>
<evidence type="ECO:0000313" key="13">
    <source>
        <dbReference type="Proteomes" id="UP000010556"/>
    </source>
</evidence>
<dbReference type="InterPro" id="IPR023415">
    <property type="entry name" value="LDLR_class-A_CS"/>
</dbReference>
<dbReference type="Pfam" id="PF00629">
    <property type="entry name" value="MAM"/>
    <property type="match status" value="2"/>
</dbReference>
<feature type="disulfide bond" evidence="9">
    <location>
        <begin position="62"/>
        <end position="77"/>
    </location>
</feature>
<dbReference type="FunFam" id="4.10.400.10:FF:000186">
    <property type="entry name" value="MAM and LDL-receptor class A domain-containing protein 1"/>
    <property type="match status" value="1"/>
</dbReference>
<dbReference type="PANTHER" id="PTHR24270">
    <property type="entry name" value="LOW-DENSITY LIPOPROTEIN RECEPTOR-RELATED"/>
    <property type="match status" value="1"/>
</dbReference>
<feature type="disulfide bond" evidence="9">
    <location>
        <begin position="434"/>
        <end position="452"/>
    </location>
</feature>
<dbReference type="AlphaFoldDB" id="L5M385"/>
<dbReference type="PRINTS" id="PR00261">
    <property type="entry name" value="LDLRECEPTOR"/>
</dbReference>
<evidence type="ECO:0000256" key="3">
    <source>
        <dbReference type="ARBA" id="ARBA00022692"/>
    </source>
</evidence>
<keyword evidence="3 10" id="KW-0812">Transmembrane</keyword>
<name>L5M385_MYODS</name>
<feature type="transmembrane region" description="Helical" evidence="10">
    <location>
        <begin position="505"/>
        <end position="529"/>
    </location>
</feature>
<evidence type="ECO:0000256" key="8">
    <source>
        <dbReference type="ARBA" id="ARBA00023180"/>
    </source>
</evidence>
<feature type="disulfide bond" evidence="9">
    <location>
        <begin position="427"/>
        <end position="439"/>
    </location>
</feature>
<evidence type="ECO:0000256" key="6">
    <source>
        <dbReference type="ARBA" id="ARBA00023136"/>
    </source>
</evidence>
<dbReference type="EMBL" id="KB104672">
    <property type="protein sequence ID" value="ELK33099.1"/>
    <property type="molecule type" value="Genomic_DNA"/>
</dbReference>
<comment type="subcellular location">
    <subcellularLocation>
        <location evidence="2">Endomembrane system</location>
    </subcellularLocation>
    <subcellularLocation>
        <location evidence="1">Membrane</location>
        <topology evidence="1">Single-pass membrane protein</topology>
    </subcellularLocation>
</comment>
<dbReference type="GO" id="GO:0012505">
    <property type="term" value="C:endomembrane system"/>
    <property type="evidence" value="ECO:0007669"/>
    <property type="project" value="UniProtKB-SubCell"/>
</dbReference>
<dbReference type="GO" id="GO:0016192">
    <property type="term" value="P:vesicle-mediated transport"/>
    <property type="evidence" value="ECO:0007669"/>
    <property type="project" value="UniProtKB-ARBA"/>
</dbReference>
<keyword evidence="13" id="KW-1185">Reference proteome</keyword>
<dbReference type="GO" id="GO:0005886">
    <property type="term" value="C:plasma membrane"/>
    <property type="evidence" value="ECO:0007669"/>
    <property type="project" value="TreeGrafter"/>
</dbReference>
<feature type="domain" description="MAM" evidence="11">
    <location>
        <begin position="79"/>
        <end position="269"/>
    </location>
</feature>
<gene>
    <name evidence="12" type="ORF">MDA_GLEAN10015988</name>
</gene>
<feature type="disulfide bond" evidence="9">
    <location>
        <begin position="297"/>
        <end position="312"/>
    </location>
</feature>
<evidence type="ECO:0000313" key="12">
    <source>
        <dbReference type="EMBL" id="ELK33099.1"/>
    </source>
</evidence>
<dbReference type="InterPro" id="IPR000998">
    <property type="entry name" value="MAM_dom"/>
</dbReference>
<feature type="disulfide bond" evidence="9">
    <location>
        <begin position="43"/>
        <end position="55"/>
    </location>
</feature>
<reference evidence="13" key="1">
    <citation type="journal article" date="2013" name="Science">
        <title>Comparative analysis of bat genomes provides insight into the evolution of flight and immunity.</title>
        <authorList>
            <person name="Zhang G."/>
            <person name="Cowled C."/>
            <person name="Shi Z."/>
            <person name="Huang Z."/>
            <person name="Bishop-Lilly K.A."/>
            <person name="Fang X."/>
            <person name="Wynne J.W."/>
            <person name="Xiong Z."/>
            <person name="Baker M.L."/>
            <person name="Zhao W."/>
            <person name="Tachedjian M."/>
            <person name="Zhu Y."/>
            <person name="Zhou P."/>
            <person name="Jiang X."/>
            <person name="Ng J."/>
            <person name="Yang L."/>
            <person name="Wu L."/>
            <person name="Xiao J."/>
            <person name="Feng Y."/>
            <person name="Chen Y."/>
            <person name="Sun X."/>
            <person name="Zhang Y."/>
            <person name="Marsh G.A."/>
            <person name="Crameri G."/>
            <person name="Broder C.C."/>
            <person name="Frey K.G."/>
            <person name="Wang L.F."/>
            <person name="Wang J."/>
        </authorList>
    </citation>
    <scope>NUCLEOTIDE SEQUENCE [LARGE SCALE GENOMIC DNA]</scope>
</reference>
<proteinExistence type="predicted"/>
<evidence type="ECO:0000256" key="10">
    <source>
        <dbReference type="SAM" id="Phobius"/>
    </source>
</evidence>
<dbReference type="PROSITE" id="PS50068">
    <property type="entry name" value="LDLRA_2"/>
    <property type="match status" value="5"/>
</dbReference>
<dbReference type="CDD" id="cd00112">
    <property type="entry name" value="LDLa"/>
    <property type="match status" value="4"/>
</dbReference>
<dbReference type="SMART" id="SM00192">
    <property type="entry name" value="LDLa"/>
    <property type="match status" value="5"/>
</dbReference>
<feature type="disulfide bond" evidence="9">
    <location>
        <begin position="285"/>
        <end position="303"/>
    </location>
</feature>
<dbReference type="SMART" id="SM00137">
    <property type="entry name" value="MAM"/>
    <property type="match status" value="1"/>
</dbReference>
<keyword evidence="4" id="KW-0677">Repeat</keyword>
<dbReference type="InterPro" id="IPR036055">
    <property type="entry name" value="LDL_receptor-like_sf"/>
</dbReference>
<evidence type="ECO:0000256" key="7">
    <source>
        <dbReference type="ARBA" id="ARBA00023157"/>
    </source>
</evidence>
<organism evidence="12 13">
    <name type="scientific">Myotis davidii</name>
    <name type="common">David's myotis</name>
    <dbReference type="NCBI Taxonomy" id="225400"/>
    <lineage>
        <taxon>Eukaryota</taxon>
        <taxon>Metazoa</taxon>
        <taxon>Chordata</taxon>
        <taxon>Craniata</taxon>
        <taxon>Vertebrata</taxon>
        <taxon>Euteleostomi</taxon>
        <taxon>Mammalia</taxon>
        <taxon>Eutheria</taxon>
        <taxon>Laurasiatheria</taxon>
        <taxon>Chiroptera</taxon>
        <taxon>Yangochiroptera</taxon>
        <taxon>Vespertilionidae</taxon>
        <taxon>Myotis</taxon>
    </lineage>
</organism>